<gene>
    <name evidence="2" type="primary">ENOX1_0</name>
    <name evidence="2" type="ORF">NPIL_634091</name>
</gene>
<organism evidence="2 3">
    <name type="scientific">Nephila pilipes</name>
    <name type="common">Giant wood spider</name>
    <name type="synonym">Nephila maculata</name>
    <dbReference type="NCBI Taxonomy" id="299642"/>
    <lineage>
        <taxon>Eukaryota</taxon>
        <taxon>Metazoa</taxon>
        <taxon>Ecdysozoa</taxon>
        <taxon>Arthropoda</taxon>
        <taxon>Chelicerata</taxon>
        <taxon>Arachnida</taxon>
        <taxon>Araneae</taxon>
        <taxon>Araneomorphae</taxon>
        <taxon>Entelegynae</taxon>
        <taxon>Araneoidea</taxon>
        <taxon>Nephilidae</taxon>
        <taxon>Nephila</taxon>
    </lineage>
</organism>
<protein>
    <submittedName>
        <fullName evidence="2">Ecto-NOX disulfide-thiol exchanger 1</fullName>
    </submittedName>
</protein>
<evidence type="ECO:0000313" key="3">
    <source>
        <dbReference type="Proteomes" id="UP000887013"/>
    </source>
</evidence>
<dbReference type="InterPro" id="IPR038876">
    <property type="entry name" value="ENOX"/>
</dbReference>
<dbReference type="EMBL" id="BMAW01106858">
    <property type="protein sequence ID" value="GFT26370.1"/>
    <property type="molecule type" value="Genomic_DNA"/>
</dbReference>
<proteinExistence type="predicted"/>
<name>A0A8X6TK25_NEPPI</name>
<dbReference type="GO" id="GO:0007624">
    <property type="term" value="P:ultradian rhythm"/>
    <property type="evidence" value="ECO:0007669"/>
    <property type="project" value="InterPro"/>
</dbReference>
<feature type="coiled-coil region" evidence="1">
    <location>
        <begin position="46"/>
        <end position="87"/>
    </location>
</feature>
<reference evidence="2" key="1">
    <citation type="submission" date="2020-08" db="EMBL/GenBank/DDBJ databases">
        <title>Multicomponent nature underlies the extraordinary mechanical properties of spider dragline silk.</title>
        <authorList>
            <person name="Kono N."/>
            <person name="Nakamura H."/>
            <person name="Mori M."/>
            <person name="Yoshida Y."/>
            <person name="Ohtoshi R."/>
            <person name="Malay A.D."/>
            <person name="Moran D.A.P."/>
            <person name="Tomita M."/>
            <person name="Numata K."/>
            <person name="Arakawa K."/>
        </authorList>
    </citation>
    <scope>NUCLEOTIDE SEQUENCE</scope>
</reference>
<sequence length="155" mass="17817">MNFSAAVITARVEEDMDFDLDENNAEENNNEDQPDNEELFILKDKLDATNQQLELTQMELEEWKATNDECQKEILKLKLALEECKKVGKSENYKVTADDRSYFEKVEQKVSFTNSSTQCVPDIVNVFENEISLVVLIAIFLHVHPFGANIDYICS</sequence>
<dbReference type="Proteomes" id="UP000887013">
    <property type="component" value="Unassembled WGS sequence"/>
</dbReference>
<dbReference type="PANTHER" id="PTHR16001:SF4">
    <property type="entry name" value="ECTO-NOX DISULFIDE-THIOL EXCHANGER 1-LIKE PROTEIN"/>
    <property type="match status" value="1"/>
</dbReference>
<dbReference type="OrthoDB" id="10039782at2759"/>
<dbReference type="AlphaFoldDB" id="A0A8X6TK25"/>
<evidence type="ECO:0000256" key="1">
    <source>
        <dbReference type="SAM" id="Coils"/>
    </source>
</evidence>
<dbReference type="PANTHER" id="PTHR16001">
    <property type="entry name" value="ECTO-NOX DISULFIDE-THIOL EXCHANGER"/>
    <property type="match status" value="1"/>
</dbReference>
<dbReference type="GO" id="GO:0016491">
    <property type="term" value="F:oxidoreductase activity"/>
    <property type="evidence" value="ECO:0007669"/>
    <property type="project" value="InterPro"/>
</dbReference>
<keyword evidence="1" id="KW-0175">Coiled coil</keyword>
<comment type="caution">
    <text evidence="2">The sequence shown here is derived from an EMBL/GenBank/DDBJ whole genome shotgun (WGS) entry which is preliminary data.</text>
</comment>
<dbReference type="GO" id="GO:0009897">
    <property type="term" value="C:external side of plasma membrane"/>
    <property type="evidence" value="ECO:0007669"/>
    <property type="project" value="InterPro"/>
</dbReference>
<accession>A0A8X6TK25</accession>
<keyword evidence="3" id="KW-1185">Reference proteome</keyword>
<evidence type="ECO:0000313" key="2">
    <source>
        <dbReference type="EMBL" id="GFT26370.1"/>
    </source>
</evidence>